<dbReference type="RefSeq" id="WP_183499019.1">
    <property type="nucleotide sequence ID" value="NZ_BAABCO010000001.1"/>
</dbReference>
<dbReference type="InterPro" id="IPR000601">
    <property type="entry name" value="PKD_dom"/>
</dbReference>
<dbReference type="Gene3D" id="2.60.40.10">
    <property type="entry name" value="Immunoglobulins"/>
    <property type="match status" value="1"/>
</dbReference>
<proteinExistence type="predicted"/>
<keyword evidence="3" id="KW-1185">Reference proteome</keyword>
<reference evidence="2 3" key="1">
    <citation type="submission" date="2020-08" db="EMBL/GenBank/DDBJ databases">
        <title>Sequencing the genomes of 1000 actinobacteria strains.</title>
        <authorList>
            <person name="Klenk H.-P."/>
        </authorList>
    </citation>
    <scope>NUCLEOTIDE SEQUENCE [LARGE SCALE GENOMIC DNA]</scope>
    <source>
        <strain evidence="2 3">DSM 19600</strain>
    </source>
</reference>
<feature type="domain" description="PKD" evidence="1">
    <location>
        <begin position="99"/>
        <end position="151"/>
    </location>
</feature>
<sequence>MAPSIRTEDGRTRQVCDNGNTRCLSDEVGTAADPEVDDETEIPEITIEDVAIFAPATPVLDAEPAGVGIVGMPVNFVVPATTHTVAGELFDIPLHVRFSPTSYDFDYGDGSTGHTTTGGNTWPALGQAQFTATPTSHAYGTRGTYTTSVDVHYAASIDLGGGFFDIPGTLTLTTAGATTEVLELHTALVENTCIEDPTGPGC</sequence>
<evidence type="ECO:0000313" key="2">
    <source>
        <dbReference type="EMBL" id="MBB4139344.1"/>
    </source>
</evidence>
<organism evidence="2 3">
    <name type="scientific">Microbacterium invictum</name>
    <dbReference type="NCBI Taxonomy" id="515415"/>
    <lineage>
        <taxon>Bacteria</taxon>
        <taxon>Bacillati</taxon>
        <taxon>Actinomycetota</taxon>
        <taxon>Actinomycetes</taxon>
        <taxon>Micrococcales</taxon>
        <taxon>Microbacteriaceae</taxon>
        <taxon>Microbacterium</taxon>
    </lineage>
</organism>
<protein>
    <recommendedName>
        <fullName evidence="1">PKD domain-containing protein</fullName>
    </recommendedName>
</protein>
<dbReference type="AlphaFoldDB" id="A0AA40SND5"/>
<evidence type="ECO:0000313" key="3">
    <source>
        <dbReference type="Proteomes" id="UP000549113"/>
    </source>
</evidence>
<gene>
    <name evidence="2" type="ORF">BKA10_001138</name>
</gene>
<dbReference type="InterPro" id="IPR013783">
    <property type="entry name" value="Ig-like_fold"/>
</dbReference>
<dbReference type="EMBL" id="JACIFH010000001">
    <property type="protein sequence ID" value="MBB4139344.1"/>
    <property type="molecule type" value="Genomic_DNA"/>
</dbReference>
<dbReference type="GO" id="GO:0005975">
    <property type="term" value="P:carbohydrate metabolic process"/>
    <property type="evidence" value="ECO:0007669"/>
    <property type="project" value="UniProtKB-ARBA"/>
</dbReference>
<dbReference type="Proteomes" id="UP000549113">
    <property type="component" value="Unassembled WGS sequence"/>
</dbReference>
<comment type="caution">
    <text evidence="2">The sequence shown here is derived from an EMBL/GenBank/DDBJ whole genome shotgun (WGS) entry which is preliminary data.</text>
</comment>
<name>A0AA40SND5_9MICO</name>
<dbReference type="PROSITE" id="PS50093">
    <property type="entry name" value="PKD"/>
    <property type="match status" value="1"/>
</dbReference>
<accession>A0AA40SND5</accession>
<evidence type="ECO:0000259" key="1">
    <source>
        <dbReference type="PROSITE" id="PS50093"/>
    </source>
</evidence>